<dbReference type="PANTHER" id="PTHR43201:SF5">
    <property type="entry name" value="MEDIUM-CHAIN ACYL-COA LIGASE ACSF2, MITOCHONDRIAL"/>
    <property type="match status" value="1"/>
</dbReference>
<dbReference type="InterPro" id="IPR025110">
    <property type="entry name" value="AMP-bd_C"/>
</dbReference>
<keyword evidence="3" id="KW-0812">Transmembrane</keyword>
<keyword evidence="7" id="KW-1185">Reference proteome</keyword>
<dbReference type="Proteomes" id="UP000618591">
    <property type="component" value="Unassembled WGS sequence"/>
</dbReference>
<dbReference type="Pfam" id="PF00501">
    <property type="entry name" value="AMP-binding"/>
    <property type="match status" value="1"/>
</dbReference>
<evidence type="ECO:0000256" key="2">
    <source>
        <dbReference type="ARBA" id="ARBA00022598"/>
    </source>
</evidence>
<evidence type="ECO:0000259" key="4">
    <source>
        <dbReference type="Pfam" id="PF00501"/>
    </source>
</evidence>
<keyword evidence="3" id="KW-1133">Transmembrane helix</keyword>
<feature type="domain" description="AMP-binding enzyme C-terminal" evidence="5">
    <location>
        <begin position="461"/>
        <end position="538"/>
    </location>
</feature>
<dbReference type="InterPro" id="IPR020845">
    <property type="entry name" value="AMP-binding_CS"/>
</dbReference>
<proteinExistence type="inferred from homology"/>
<dbReference type="Gene3D" id="3.40.50.12780">
    <property type="entry name" value="N-terminal domain of ligase-like"/>
    <property type="match status" value="1"/>
</dbReference>
<comment type="similarity">
    <text evidence="1">Belongs to the ATP-dependent AMP-binding enzyme family.</text>
</comment>
<feature type="domain" description="AMP-dependent synthetase/ligase" evidence="4">
    <location>
        <begin position="34"/>
        <end position="410"/>
    </location>
</feature>
<dbReference type="Gene3D" id="3.30.300.30">
    <property type="match status" value="1"/>
</dbReference>
<dbReference type="Pfam" id="PF13193">
    <property type="entry name" value="AMP-binding_C"/>
    <property type="match status" value="1"/>
</dbReference>
<comment type="caution">
    <text evidence="6">The sequence shown here is derived from an EMBL/GenBank/DDBJ whole genome shotgun (WGS) entry which is preliminary data.</text>
</comment>
<dbReference type="EMBL" id="BMDW01000013">
    <property type="protein sequence ID" value="GGA52034.1"/>
    <property type="molecule type" value="Genomic_DNA"/>
</dbReference>
<evidence type="ECO:0000313" key="7">
    <source>
        <dbReference type="Proteomes" id="UP000618591"/>
    </source>
</evidence>
<dbReference type="RefSeq" id="WP_188447594.1">
    <property type="nucleotide sequence ID" value="NZ_BMDW01000013.1"/>
</dbReference>
<protein>
    <submittedName>
        <fullName evidence="6">Fatty-acyl-CoA synthase</fullName>
    </submittedName>
</protein>
<organism evidence="6 7">
    <name type="scientific">Sphingomonas psychrolutea</name>
    <dbReference type="NCBI Taxonomy" id="1259676"/>
    <lineage>
        <taxon>Bacteria</taxon>
        <taxon>Pseudomonadati</taxon>
        <taxon>Pseudomonadota</taxon>
        <taxon>Alphaproteobacteria</taxon>
        <taxon>Sphingomonadales</taxon>
        <taxon>Sphingomonadaceae</taxon>
        <taxon>Sphingomonas</taxon>
    </lineage>
</organism>
<accession>A0ABQ1GY11</accession>
<name>A0ABQ1GY11_9SPHN</name>
<evidence type="ECO:0000313" key="6">
    <source>
        <dbReference type="EMBL" id="GGA52034.1"/>
    </source>
</evidence>
<reference evidence="7" key="1">
    <citation type="journal article" date="2019" name="Int. J. Syst. Evol. Microbiol.">
        <title>The Global Catalogue of Microorganisms (GCM) 10K type strain sequencing project: providing services to taxonomists for standard genome sequencing and annotation.</title>
        <authorList>
            <consortium name="The Broad Institute Genomics Platform"/>
            <consortium name="The Broad Institute Genome Sequencing Center for Infectious Disease"/>
            <person name="Wu L."/>
            <person name="Ma J."/>
        </authorList>
    </citation>
    <scope>NUCLEOTIDE SEQUENCE [LARGE SCALE GENOMIC DNA]</scope>
    <source>
        <strain evidence="7">CGMCC 1.10106</strain>
    </source>
</reference>
<evidence type="ECO:0000256" key="3">
    <source>
        <dbReference type="SAM" id="Phobius"/>
    </source>
</evidence>
<dbReference type="PANTHER" id="PTHR43201">
    <property type="entry name" value="ACYL-COA SYNTHETASE"/>
    <property type="match status" value="1"/>
</dbReference>
<dbReference type="PROSITE" id="PS00455">
    <property type="entry name" value="AMP_BINDING"/>
    <property type="match status" value="1"/>
</dbReference>
<evidence type="ECO:0000259" key="5">
    <source>
        <dbReference type="Pfam" id="PF13193"/>
    </source>
</evidence>
<sequence length="558" mass="60304">MSESTTSKVAERRSAMERRHPNWVPMTLDAYFLRAVAEFADRPLVITDAACVRYAEVDAEATRIAQMLRNRGVKPGDRVALLMANYPITVALLFGIWRAEATAVPLNTLYRPEELRFVLSQSAPRLVIAMSKFLKRDFATEIPSILPDGVDLLLYDPEAAATSDLVAAIDAVTSIDPVGLADATRIPAVIMYTSGTTGSPKGVMLSHDNLLRAAYAGAHHQAFEDGRRAIFSLPLYHGFGLVVGLLSGIVVGGSIVPLIRFDPRAILAGIARHRATYLMGVPTMTVAMLEVAEQESFDLSSLTAIHSAAAPTPSWVWQRIQAVFGCREIFTSYGQTEATATIICTQPGDELEVVATTQGIIVKGGVAGIPERGGDIAEFRIVDPVSGADSPPGTPGEIWTRGPMNSLGYLDLPAATAELFAEGGWLRTGDRGYFRADGNLLLTGRTKELFKSRGELVSPKEIEEVITTHAGIREAYVIGMPDDRYGECGCAWLVAAGSVAPNAAEVMAYLTERLPRYKMPRDIWFIDAAELPTTGTGKVQKNLLKERAERLLATEAAA</sequence>
<feature type="transmembrane region" description="Helical" evidence="3">
    <location>
        <begin position="235"/>
        <end position="259"/>
    </location>
</feature>
<dbReference type="InterPro" id="IPR045851">
    <property type="entry name" value="AMP-bd_C_sf"/>
</dbReference>
<dbReference type="InterPro" id="IPR042099">
    <property type="entry name" value="ANL_N_sf"/>
</dbReference>
<dbReference type="InterPro" id="IPR000873">
    <property type="entry name" value="AMP-dep_synth/lig_dom"/>
</dbReference>
<keyword evidence="2" id="KW-0436">Ligase</keyword>
<dbReference type="SUPFAM" id="SSF56801">
    <property type="entry name" value="Acetyl-CoA synthetase-like"/>
    <property type="match status" value="1"/>
</dbReference>
<evidence type="ECO:0000256" key="1">
    <source>
        <dbReference type="ARBA" id="ARBA00006432"/>
    </source>
</evidence>
<gene>
    <name evidence="6" type="ORF">GCM10011395_22990</name>
</gene>
<keyword evidence="3" id="KW-0472">Membrane</keyword>